<sequence>MAAVSSEKDLMIPFSLDEYEDRLIPEFRLEDRLAFWDGPIRAFLCERGYALYRICSVLDGTDCSLMYPALDTPHRSALDDDRYAYMDPDEQGCVFRNPEEGLEKDYFHCRGRAYARENRGRAAYAQSIDRPDRHVAIKLVRNESVEIHTLKLIYETSKREPVRGLIPVLEIIPFRGHWLVVMPRWGEDIMSPFPTLVGPTLSLIEDLLAGLAFLHSHNIVHRVMFPLPLYEWFAHVTQDHSYKNILVNHIPVVRHEEIYDPPLTRDPLRNAGFLQHAIFDFDVALVFPDRSSARLPYTLFWLGSHKPTDEIFQGEYDYDPFAADVSILGGYLCRDLQYHTPHVPILAPLFDGMLHWHVPSRLTASQALDLLRSLRAEYSDLDKQPLSVIKRQSVPVSEYDRSIMVTSLPDALEYKPYWHSHPHQTETTFPLAMKTTALLTLSLALSGASATSWFGSDKPTPAYSEWSIAELRQWLQEHKIVVPESFSQQQLRDLVQSNWDLATAWTWDQYSSAQKSFADLRDTTFDAWDESRLREFLLEQGVVAPKGPREQLVLLAKAKYADYQNAASTLSAQASTAVYGSPMHQMTKSASSMAAQATREVTRQMDDTKDYVYSTWEDNKLRSYLVEKGVLAKDAAEKTRDEMLAMMRDTYVRATQPIWEAWSHSYMRDWLIAHDLITPPAPSTPEIVKAKMSQYYYDVNDRAWTSWTDSDMKSWLVSHNIIKSDAQIQREKLTKLIEDNYLNARDTLWESWSDSQMRDWLAEHGEKNVPAKRDQLVKLMQNKYNDAAGMSAAYLTWPDARLRAYLRNRGIDESGLPTSRPGLLQETRIRWVQAMTSIERIKELINSGIEITEEKLASVLQLLSGQTEKAKAEGEKIKADAKKVKADAKKNKENLKTEL</sequence>
<comment type="caution">
    <text evidence="2">The sequence shown here is derived from an EMBL/GenBank/DDBJ whole genome shotgun (WGS) entry which is preliminary data.</text>
</comment>
<evidence type="ECO:0000313" key="3">
    <source>
        <dbReference type="Proteomes" id="UP001295794"/>
    </source>
</evidence>
<evidence type="ECO:0008006" key="4">
    <source>
        <dbReference type="Google" id="ProtNLM"/>
    </source>
</evidence>
<name>A0AAD2HSE2_9AGAR</name>
<protein>
    <recommendedName>
        <fullName evidence="4">Protein kinase domain-containing protein</fullName>
    </recommendedName>
</protein>
<evidence type="ECO:0000313" key="2">
    <source>
        <dbReference type="EMBL" id="CAK5280441.1"/>
    </source>
</evidence>
<gene>
    <name evidence="2" type="ORF">MYCIT1_LOCUS30933</name>
</gene>
<reference evidence="2" key="1">
    <citation type="submission" date="2023-11" db="EMBL/GenBank/DDBJ databases">
        <authorList>
            <person name="De Vega J J."/>
            <person name="De Vega J J."/>
        </authorList>
    </citation>
    <scope>NUCLEOTIDE SEQUENCE</scope>
</reference>
<feature type="region of interest" description="Disordered" evidence="1">
    <location>
        <begin position="871"/>
        <end position="899"/>
    </location>
</feature>
<evidence type="ECO:0000256" key="1">
    <source>
        <dbReference type="SAM" id="MobiDB-lite"/>
    </source>
</evidence>
<dbReference type="SUPFAM" id="SSF56112">
    <property type="entry name" value="Protein kinase-like (PK-like)"/>
    <property type="match status" value="1"/>
</dbReference>
<dbReference type="InterPro" id="IPR011009">
    <property type="entry name" value="Kinase-like_dom_sf"/>
</dbReference>
<proteinExistence type="predicted"/>
<keyword evidence="3" id="KW-1185">Reference proteome</keyword>
<dbReference type="Proteomes" id="UP001295794">
    <property type="component" value="Unassembled WGS sequence"/>
</dbReference>
<dbReference type="EMBL" id="CAVNYO010000440">
    <property type="protein sequence ID" value="CAK5280441.1"/>
    <property type="molecule type" value="Genomic_DNA"/>
</dbReference>
<organism evidence="2 3">
    <name type="scientific">Mycena citricolor</name>
    <dbReference type="NCBI Taxonomy" id="2018698"/>
    <lineage>
        <taxon>Eukaryota</taxon>
        <taxon>Fungi</taxon>
        <taxon>Dikarya</taxon>
        <taxon>Basidiomycota</taxon>
        <taxon>Agaricomycotina</taxon>
        <taxon>Agaricomycetes</taxon>
        <taxon>Agaricomycetidae</taxon>
        <taxon>Agaricales</taxon>
        <taxon>Marasmiineae</taxon>
        <taxon>Mycenaceae</taxon>
        <taxon>Mycena</taxon>
    </lineage>
</organism>
<dbReference type="Pfam" id="PF10281">
    <property type="entry name" value="Ish1"/>
    <property type="match status" value="5"/>
</dbReference>
<dbReference type="InterPro" id="IPR018803">
    <property type="entry name" value="Ish1/Msc1-like"/>
</dbReference>
<dbReference type="AlphaFoldDB" id="A0AAD2HSE2"/>
<accession>A0AAD2HSE2</accession>